<name>A0A183N3W1_9TREM</name>
<dbReference type="AlphaFoldDB" id="A0A183N3W1"/>
<dbReference type="EMBL" id="UZAI01019448">
    <property type="protein sequence ID" value="VDP45417.1"/>
    <property type="molecule type" value="Genomic_DNA"/>
</dbReference>
<protein>
    <submittedName>
        <fullName evidence="1">Uncharacterized protein</fullName>
    </submittedName>
</protein>
<keyword evidence="2" id="KW-1185">Reference proteome</keyword>
<evidence type="ECO:0000313" key="1">
    <source>
        <dbReference type="EMBL" id="VDP45417.1"/>
    </source>
</evidence>
<evidence type="ECO:0000313" key="2">
    <source>
        <dbReference type="Proteomes" id="UP000277204"/>
    </source>
</evidence>
<organism evidence="1 2">
    <name type="scientific">Schistosoma margrebowiei</name>
    <dbReference type="NCBI Taxonomy" id="48269"/>
    <lineage>
        <taxon>Eukaryota</taxon>
        <taxon>Metazoa</taxon>
        <taxon>Spiralia</taxon>
        <taxon>Lophotrochozoa</taxon>
        <taxon>Platyhelminthes</taxon>
        <taxon>Trematoda</taxon>
        <taxon>Digenea</taxon>
        <taxon>Strigeidida</taxon>
        <taxon>Schistosomatoidea</taxon>
        <taxon>Schistosomatidae</taxon>
        <taxon>Schistosoma</taxon>
    </lineage>
</organism>
<proteinExistence type="predicted"/>
<reference evidence="1 2" key="1">
    <citation type="submission" date="2018-11" db="EMBL/GenBank/DDBJ databases">
        <authorList>
            <consortium name="Pathogen Informatics"/>
        </authorList>
    </citation>
    <scope>NUCLEOTIDE SEQUENCE [LARGE SCALE GENOMIC DNA]</scope>
    <source>
        <strain evidence="1 2">Zambia</strain>
    </source>
</reference>
<accession>A0A183N3W1</accession>
<gene>
    <name evidence="1" type="ORF">SMRZ_LOCUS22986</name>
</gene>
<sequence>MEDNWKGIKGARTSTFQEALGLKNVHHEEWIFMEILHKIQETKKKKAINNIRTRIEKIKAQAEYTKANKQVKTALEMINKNMWKIWQRQRKRP</sequence>
<dbReference type="Proteomes" id="UP000277204">
    <property type="component" value="Unassembled WGS sequence"/>
</dbReference>